<dbReference type="InterPro" id="IPR027417">
    <property type="entry name" value="P-loop_NTPase"/>
</dbReference>
<sequence length="355" mass="39390">MSPFENDLKPNGKRTELVWTISQLVFAASSLVLMVLTIADRITLEGPYGFLLLGIALSTLYIAGIVLFVRRLRRVRTYGLRLALTGLPAVGKTMFSVLVFDTLMNERLPNLRFSAESRSIISVYQAIRNLSSEVWPRSTAKGSISVYEGVMESRRLRVNLELGDSAGEYWLDFGEEDQRDPGYLEYVISANGLVHVIPIESVLTSYLSPNYLNDEIQDLRLVARLKRQTRGDAAQVPLLIVLSKVDLVVPPSLLEQPHSGLLQIVDITEVRSLSLMSGFNERDEARLLDALHLLSESLDADFSSVQFVFSSVPAIVQSRLGVGETGSGLIRWILRTAINTPKGRPSIFSILSGPR</sequence>
<dbReference type="RefSeq" id="WP_344133786.1">
    <property type="nucleotide sequence ID" value="NZ_BAAALT010000122.1"/>
</dbReference>
<evidence type="ECO:0000256" key="1">
    <source>
        <dbReference type="SAM" id="Phobius"/>
    </source>
</evidence>
<evidence type="ECO:0000313" key="3">
    <source>
        <dbReference type="Proteomes" id="UP001500218"/>
    </source>
</evidence>
<reference evidence="3" key="1">
    <citation type="journal article" date="2019" name="Int. J. Syst. Evol. Microbiol.">
        <title>The Global Catalogue of Microorganisms (GCM) 10K type strain sequencing project: providing services to taxonomists for standard genome sequencing and annotation.</title>
        <authorList>
            <consortium name="The Broad Institute Genomics Platform"/>
            <consortium name="The Broad Institute Genome Sequencing Center for Infectious Disease"/>
            <person name="Wu L."/>
            <person name="Ma J."/>
        </authorList>
    </citation>
    <scope>NUCLEOTIDE SEQUENCE [LARGE SCALE GENOMIC DNA]</scope>
    <source>
        <strain evidence="3">JCM 13250</strain>
    </source>
</reference>
<feature type="transmembrane region" description="Helical" evidence="1">
    <location>
        <begin position="17"/>
        <end position="38"/>
    </location>
</feature>
<evidence type="ECO:0000313" key="2">
    <source>
        <dbReference type="EMBL" id="GAA1813435.1"/>
    </source>
</evidence>
<proteinExistence type="predicted"/>
<dbReference type="Proteomes" id="UP001500218">
    <property type="component" value="Unassembled WGS sequence"/>
</dbReference>
<feature type="transmembrane region" description="Helical" evidence="1">
    <location>
        <begin position="81"/>
        <end position="100"/>
    </location>
</feature>
<organism evidence="2 3">
    <name type="scientific">Luedemannella flava</name>
    <dbReference type="NCBI Taxonomy" id="349316"/>
    <lineage>
        <taxon>Bacteria</taxon>
        <taxon>Bacillati</taxon>
        <taxon>Actinomycetota</taxon>
        <taxon>Actinomycetes</taxon>
        <taxon>Micromonosporales</taxon>
        <taxon>Micromonosporaceae</taxon>
        <taxon>Luedemannella</taxon>
    </lineage>
</organism>
<keyword evidence="1" id="KW-0812">Transmembrane</keyword>
<feature type="transmembrane region" description="Helical" evidence="1">
    <location>
        <begin position="50"/>
        <end position="69"/>
    </location>
</feature>
<dbReference type="SUPFAM" id="SSF52540">
    <property type="entry name" value="P-loop containing nucleoside triphosphate hydrolases"/>
    <property type="match status" value="1"/>
</dbReference>
<dbReference type="EMBL" id="BAAALT010000122">
    <property type="protein sequence ID" value="GAA1813435.1"/>
    <property type="molecule type" value="Genomic_DNA"/>
</dbReference>
<keyword evidence="1" id="KW-0472">Membrane</keyword>
<gene>
    <name evidence="2" type="ORF">GCM10009682_38270</name>
</gene>
<keyword evidence="1" id="KW-1133">Transmembrane helix</keyword>
<protein>
    <submittedName>
        <fullName evidence="2">Uncharacterized protein</fullName>
    </submittedName>
</protein>
<accession>A0ABP4YJX1</accession>
<comment type="caution">
    <text evidence="2">The sequence shown here is derived from an EMBL/GenBank/DDBJ whole genome shotgun (WGS) entry which is preliminary data.</text>
</comment>
<keyword evidence="3" id="KW-1185">Reference proteome</keyword>
<name>A0ABP4YJX1_9ACTN</name>